<organism evidence="2 3">
    <name type="scientific">Saccharopolyspora montiporae</name>
    <dbReference type="NCBI Taxonomy" id="2781240"/>
    <lineage>
        <taxon>Bacteria</taxon>
        <taxon>Bacillati</taxon>
        <taxon>Actinomycetota</taxon>
        <taxon>Actinomycetes</taxon>
        <taxon>Pseudonocardiales</taxon>
        <taxon>Pseudonocardiaceae</taxon>
        <taxon>Saccharopolyspora</taxon>
    </lineage>
</organism>
<dbReference type="InterPro" id="IPR010982">
    <property type="entry name" value="Lambda_DNA-bd_dom_sf"/>
</dbReference>
<dbReference type="Gene3D" id="1.10.260.40">
    <property type="entry name" value="lambda repressor-like DNA-binding domains"/>
    <property type="match status" value="1"/>
</dbReference>
<dbReference type="GO" id="GO:0003677">
    <property type="term" value="F:DNA binding"/>
    <property type="evidence" value="ECO:0007669"/>
    <property type="project" value="InterPro"/>
</dbReference>
<sequence length="193" mass="20991">MTQQGLSEVMQVSLATVQGWESGRRPLVNLPMARFGKLKRVLQLATVSPGHLTVLSEAMQADEILSEVGTTDPAAHPLALVVPNRLLTELLAWPMTGTPPRQLADTKARLDVAKGERDELASVLRTVADRADRGVRGRHASPTGAVPRCRAREVGGLGRADAGRRRASFQRSPRVVTGVGSHEISRDQRRRSR</sequence>
<protein>
    <submittedName>
        <fullName evidence="2">Uncharacterized protein</fullName>
    </submittedName>
</protein>
<proteinExistence type="predicted"/>
<dbReference type="Proteomes" id="UP000598360">
    <property type="component" value="Unassembled WGS sequence"/>
</dbReference>
<name>A0A929G0G3_9PSEU</name>
<feature type="region of interest" description="Disordered" evidence="1">
    <location>
        <begin position="158"/>
        <end position="193"/>
    </location>
</feature>
<keyword evidence="3" id="KW-1185">Reference proteome</keyword>
<evidence type="ECO:0000256" key="1">
    <source>
        <dbReference type="SAM" id="MobiDB-lite"/>
    </source>
</evidence>
<dbReference type="AlphaFoldDB" id="A0A929G0G3"/>
<dbReference type="EMBL" id="JADEYC010000022">
    <property type="protein sequence ID" value="MBE9375590.1"/>
    <property type="molecule type" value="Genomic_DNA"/>
</dbReference>
<gene>
    <name evidence="2" type="ORF">IQ251_14145</name>
</gene>
<comment type="caution">
    <text evidence="2">The sequence shown here is derived from an EMBL/GenBank/DDBJ whole genome shotgun (WGS) entry which is preliminary data.</text>
</comment>
<reference evidence="2" key="1">
    <citation type="submission" date="2020-10" db="EMBL/GenBank/DDBJ databases">
        <title>Diversity and distribution of actinomycetes associated with coral in the coast of Hainan.</title>
        <authorList>
            <person name="Li F."/>
        </authorList>
    </citation>
    <scope>NUCLEOTIDE SEQUENCE</scope>
    <source>
        <strain evidence="2">HNM0983</strain>
    </source>
</reference>
<accession>A0A929G0G3</accession>
<evidence type="ECO:0000313" key="3">
    <source>
        <dbReference type="Proteomes" id="UP000598360"/>
    </source>
</evidence>
<evidence type="ECO:0000313" key="2">
    <source>
        <dbReference type="EMBL" id="MBE9375590.1"/>
    </source>
</evidence>